<name>A0A6J8CF21_MYTCO</name>
<sequence>MSEGNQSRENNCSSSNFCLDGTAMVRSIAGNVNSTPILLPKFPRLLQSHQGEPHPMIQNKSPQLVGWLVSGDHIKQCQYQRRLKNFCSAPGGREPRNLTIRPGISDLFSAPLTAVLDFLAWMFQKGFQYRTVNVHRSALSSILPHIDGQPVGQTQLVKN</sequence>
<gene>
    <name evidence="1" type="ORF">MCOR_28744</name>
</gene>
<organism evidence="1 2">
    <name type="scientific">Mytilus coruscus</name>
    <name type="common">Sea mussel</name>
    <dbReference type="NCBI Taxonomy" id="42192"/>
    <lineage>
        <taxon>Eukaryota</taxon>
        <taxon>Metazoa</taxon>
        <taxon>Spiralia</taxon>
        <taxon>Lophotrochozoa</taxon>
        <taxon>Mollusca</taxon>
        <taxon>Bivalvia</taxon>
        <taxon>Autobranchia</taxon>
        <taxon>Pteriomorphia</taxon>
        <taxon>Mytilida</taxon>
        <taxon>Mytiloidea</taxon>
        <taxon>Mytilidae</taxon>
        <taxon>Mytilinae</taxon>
        <taxon>Mytilus</taxon>
    </lineage>
</organism>
<reference evidence="1 2" key="1">
    <citation type="submission" date="2020-06" db="EMBL/GenBank/DDBJ databases">
        <authorList>
            <person name="Li R."/>
            <person name="Bekaert M."/>
        </authorList>
    </citation>
    <scope>NUCLEOTIDE SEQUENCE [LARGE SCALE GENOMIC DNA]</scope>
    <source>
        <strain evidence="2">wild</strain>
    </source>
</reference>
<keyword evidence="2" id="KW-1185">Reference proteome</keyword>
<accession>A0A6J8CF21</accession>
<protein>
    <submittedName>
        <fullName evidence="1">Uncharacterized protein</fullName>
    </submittedName>
</protein>
<evidence type="ECO:0000313" key="1">
    <source>
        <dbReference type="EMBL" id="CAC5393932.1"/>
    </source>
</evidence>
<evidence type="ECO:0000313" key="2">
    <source>
        <dbReference type="Proteomes" id="UP000507470"/>
    </source>
</evidence>
<dbReference type="AlphaFoldDB" id="A0A6J8CF21"/>
<dbReference type="EMBL" id="CACVKT020005242">
    <property type="protein sequence ID" value="CAC5393932.1"/>
    <property type="molecule type" value="Genomic_DNA"/>
</dbReference>
<dbReference type="Proteomes" id="UP000507470">
    <property type="component" value="Unassembled WGS sequence"/>
</dbReference>
<proteinExistence type="predicted"/>